<reference evidence="4" key="2">
    <citation type="submission" date="2015-01" db="EMBL/GenBank/DDBJ databases">
        <title>Evolutionary Origins and Diversification of the Mycorrhizal Mutualists.</title>
        <authorList>
            <consortium name="DOE Joint Genome Institute"/>
            <consortium name="Mycorrhizal Genomics Consortium"/>
            <person name="Kohler A."/>
            <person name="Kuo A."/>
            <person name="Nagy L.G."/>
            <person name="Floudas D."/>
            <person name="Copeland A."/>
            <person name="Barry K.W."/>
            <person name="Cichocki N."/>
            <person name="Veneault-Fourrey C."/>
            <person name="LaButti K."/>
            <person name="Lindquist E.A."/>
            <person name="Lipzen A."/>
            <person name="Lundell T."/>
            <person name="Morin E."/>
            <person name="Murat C."/>
            <person name="Riley R."/>
            <person name="Ohm R."/>
            <person name="Sun H."/>
            <person name="Tunlid A."/>
            <person name="Henrissat B."/>
            <person name="Grigoriev I.V."/>
            <person name="Hibbett D.S."/>
            <person name="Martin F."/>
        </authorList>
    </citation>
    <scope>NUCLEOTIDE SEQUENCE [LARGE SCALE GENOMIC DNA]</scope>
    <source>
        <strain evidence="4">F 1598</strain>
    </source>
</reference>
<accession>A0A0C3G2U1</accession>
<keyword evidence="1" id="KW-0378">Hydrolase</keyword>
<dbReference type="PANTHER" id="PTHR48081:SF3">
    <property type="entry name" value="ALPHA_BETA HYDROLASE FOLD-3 DOMAIN-CONTAINING PROTEIN"/>
    <property type="match status" value="1"/>
</dbReference>
<evidence type="ECO:0000313" key="4">
    <source>
        <dbReference type="Proteomes" id="UP000054166"/>
    </source>
</evidence>
<sequence length="495" mass="54947">MPSLAKHPFGWHYIYLRLMTGLMRLLVIPQKWLFRKTLHEGVLFKIIAVPSRDTGRDIKVHLYQPANRDSTKPAPVFVNWHGSGFIIPSLGENREFCSLVAARTQCVVFDADYRKAPEHPFPAAIQDAEDITSYLAANSDKYDSSNIFLGGFSAGGNIALVTASALGPERVKGVLTFYPVVDLTKRHTAPEKHFLAGVIIPAWCVRVFDDASSRELSQPCLRGLREPDTLYDPAREFVEKLKEAGNKDAEFVGLEYMAHGFDVNTKKGTEADDKKVEVYTGAVDVINSAIVGLLRFATALQWRSTMKPIDDSAFQSIAVPSRDKGRNIKVHLHQPEGYDSTKPTPVLVNWHGSSFIIPLLGANREFCSLIAARTKCLVFDADYRKAPEYPFPAAIQDAEDIVYYLFANPDKYDSSNIFLSGFSAGGSIALITASTLGPDRIKGVIGFYPAVDLTKQHTPPEKRMLAGIINRPFIRNIARAAYMLPSQPRDDPRIS</sequence>
<gene>
    <name evidence="3" type="ORF">PILCRDRAFT_5214</name>
</gene>
<feature type="non-terminal residue" evidence="3">
    <location>
        <position position="495"/>
    </location>
</feature>
<reference evidence="3 4" key="1">
    <citation type="submission" date="2014-04" db="EMBL/GenBank/DDBJ databases">
        <authorList>
            <consortium name="DOE Joint Genome Institute"/>
            <person name="Kuo A."/>
            <person name="Tarkka M."/>
            <person name="Buscot F."/>
            <person name="Kohler A."/>
            <person name="Nagy L.G."/>
            <person name="Floudas D."/>
            <person name="Copeland A."/>
            <person name="Barry K.W."/>
            <person name="Cichocki N."/>
            <person name="Veneault-Fourrey C."/>
            <person name="LaButti K."/>
            <person name="Lindquist E.A."/>
            <person name="Lipzen A."/>
            <person name="Lundell T."/>
            <person name="Morin E."/>
            <person name="Murat C."/>
            <person name="Sun H."/>
            <person name="Tunlid A."/>
            <person name="Henrissat B."/>
            <person name="Grigoriev I.V."/>
            <person name="Hibbett D.S."/>
            <person name="Martin F."/>
            <person name="Nordberg H.P."/>
            <person name="Cantor M.N."/>
            <person name="Hua S.X."/>
        </authorList>
    </citation>
    <scope>NUCLEOTIDE SEQUENCE [LARGE SCALE GENOMIC DNA]</scope>
    <source>
        <strain evidence="3 4">F 1598</strain>
    </source>
</reference>
<organism evidence="3 4">
    <name type="scientific">Piloderma croceum (strain F 1598)</name>
    <dbReference type="NCBI Taxonomy" id="765440"/>
    <lineage>
        <taxon>Eukaryota</taxon>
        <taxon>Fungi</taxon>
        <taxon>Dikarya</taxon>
        <taxon>Basidiomycota</taxon>
        <taxon>Agaricomycotina</taxon>
        <taxon>Agaricomycetes</taxon>
        <taxon>Agaricomycetidae</taxon>
        <taxon>Atheliales</taxon>
        <taxon>Atheliaceae</taxon>
        <taxon>Piloderma</taxon>
    </lineage>
</organism>
<dbReference type="InterPro" id="IPR050300">
    <property type="entry name" value="GDXG_lipolytic_enzyme"/>
</dbReference>
<dbReference type="AlphaFoldDB" id="A0A0C3G2U1"/>
<dbReference type="PANTHER" id="PTHR48081">
    <property type="entry name" value="AB HYDROLASE SUPERFAMILY PROTEIN C4A8.06C"/>
    <property type="match status" value="1"/>
</dbReference>
<evidence type="ECO:0000259" key="2">
    <source>
        <dbReference type="Pfam" id="PF07859"/>
    </source>
</evidence>
<dbReference type="InterPro" id="IPR013094">
    <property type="entry name" value="AB_hydrolase_3"/>
</dbReference>
<dbReference type="GO" id="GO:0016787">
    <property type="term" value="F:hydrolase activity"/>
    <property type="evidence" value="ECO:0007669"/>
    <property type="project" value="UniProtKB-KW"/>
</dbReference>
<dbReference type="Pfam" id="PF07859">
    <property type="entry name" value="Abhydrolase_3"/>
    <property type="match status" value="2"/>
</dbReference>
<dbReference type="Gene3D" id="3.40.50.1820">
    <property type="entry name" value="alpha/beta hydrolase"/>
    <property type="match status" value="2"/>
</dbReference>
<dbReference type="HOGENOM" id="CLU_551622_0_0_1"/>
<dbReference type="SUPFAM" id="SSF53474">
    <property type="entry name" value="alpha/beta-Hydrolases"/>
    <property type="match status" value="2"/>
</dbReference>
<dbReference type="OrthoDB" id="408631at2759"/>
<evidence type="ECO:0000256" key="1">
    <source>
        <dbReference type="ARBA" id="ARBA00022801"/>
    </source>
</evidence>
<name>A0A0C3G2U1_PILCF</name>
<dbReference type="Proteomes" id="UP000054166">
    <property type="component" value="Unassembled WGS sequence"/>
</dbReference>
<keyword evidence="4" id="KW-1185">Reference proteome</keyword>
<evidence type="ECO:0000313" key="3">
    <source>
        <dbReference type="EMBL" id="KIM86164.1"/>
    </source>
</evidence>
<dbReference type="InParanoid" id="A0A0C3G2U1"/>
<dbReference type="EMBL" id="KN832983">
    <property type="protein sequence ID" value="KIM86164.1"/>
    <property type="molecule type" value="Genomic_DNA"/>
</dbReference>
<dbReference type="InterPro" id="IPR029058">
    <property type="entry name" value="AB_hydrolase_fold"/>
</dbReference>
<protein>
    <recommendedName>
        <fullName evidence="2">Alpha/beta hydrolase fold-3 domain-containing protein</fullName>
    </recommendedName>
</protein>
<dbReference type="STRING" id="765440.A0A0C3G2U1"/>
<feature type="domain" description="Alpha/beta hydrolase fold-3" evidence="2">
    <location>
        <begin position="347"/>
        <end position="495"/>
    </location>
</feature>
<feature type="domain" description="Alpha/beta hydrolase fold-3" evidence="2">
    <location>
        <begin position="78"/>
        <end position="261"/>
    </location>
</feature>
<proteinExistence type="predicted"/>